<evidence type="ECO:0000256" key="3">
    <source>
        <dbReference type="ARBA" id="ARBA00022475"/>
    </source>
</evidence>
<dbReference type="Gene3D" id="3.30.2390.20">
    <property type="entry name" value="Type VII secretion system EccB, repeat 1 domain"/>
    <property type="match status" value="1"/>
</dbReference>
<dbReference type="InterPro" id="IPR042485">
    <property type="entry name" value="T7SS_EccB_R3"/>
</dbReference>
<keyword evidence="7" id="KW-0067">ATP-binding</keyword>
<dbReference type="GO" id="GO:0005576">
    <property type="term" value="C:extracellular region"/>
    <property type="evidence" value="ECO:0007669"/>
    <property type="project" value="TreeGrafter"/>
</dbReference>
<sequence>MASTPTTKSQVQAYRFVLRRMQSALVRRDAVMLHDPMRTHSRATAVGVLLGVIGLIGFLIFGFFSPDPQVDDQTQIAISKETGQVYVVHVVNNTKTLIPMTNLASARLLLLQRSNPDKGQAAVAGGDAAAGQVNAGPPQAAGGEPKLVSEKALAKLPKGRLTGIPDGPDVLPKPADRIGPDWSVCDTLQLDESLNDPSAPGKFTTTVLAGYSGGGELLDGNRALLVRAGTDDKQAYLIYKAPVNSKITSTSTVRAKVDLTNAEVRTALNLSQKKPRAISSGLLNAIPEAKPLVAPEIPGRGQNVTYIQGENLRVGAVIEVRRAGADSEFHVVLKEGLQKISRAAADLIRAAYAQGAEPKLVDIARTNSAPTVEQLDFADYPPDVPEVLEPNQNNRVICLGWQAQNVSSANKSQHTKVTIAPSLPIPSDVVPVEINQVGATGEIVSQFAMAPGKSAVVRSATSTQDFASGPIHLITGRGVKYGIPDVTTSGALGLGADGFSPGPESILRLLPNGPQLNRNDASRSWDAIPVPKDQGLLPEEKARKQGG</sequence>
<dbReference type="PANTHER" id="PTHR40765:SF2">
    <property type="entry name" value="ESX-2 SECRETION SYSTEM ATPASE ECCB2"/>
    <property type="match status" value="1"/>
</dbReference>
<dbReference type="NCBIfam" id="TIGR03919">
    <property type="entry name" value="T7SS_EccB"/>
    <property type="match status" value="1"/>
</dbReference>
<dbReference type="Pfam" id="PF05108">
    <property type="entry name" value="T7SS_ESX1_EccB"/>
    <property type="match status" value="1"/>
</dbReference>
<dbReference type="Gene3D" id="2.40.50.910">
    <property type="entry name" value="Type VII secretion system EccB, repeat 3 domain"/>
    <property type="match status" value="1"/>
</dbReference>
<feature type="compositionally biased region" description="Basic and acidic residues" evidence="10">
    <location>
        <begin position="538"/>
        <end position="547"/>
    </location>
</feature>
<protein>
    <submittedName>
        <fullName evidence="12">Type VII secretion protein EccB</fullName>
    </submittedName>
</protein>
<evidence type="ECO:0000256" key="5">
    <source>
        <dbReference type="ARBA" id="ARBA00022741"/>
    </source>
</evidence>
<keyword evidence="9 11" id="KW-0472">Membrane</keyword>
<accession>A0A2P8I8J4</accession>
<keyword evidence="13" id="KW-1185">Reference proteome</keyword>
<dbReference type="AlphaFoldDB" id="A0A2P8I8J4"/>
<dbReference type="GO" id="GO:0005886">
    <property type="term" value="C:plasma membrane"/>
    <property type="evidence" value="ECO:0007669"/>
    <property type="project" value="UniProtKB-SubCell"/>
</dbReference>
<evidence type="ECO:0000256" key="11">
    <source>
        <dbReference type="SAM" id="Phobius"/>
    </source>
</evidence>
<dbReference type="Proteomes" id="UP000241118">
    <property type="component" value="Unassembled WGS sequence"/>
</dbReference>
<dbReference type="GO" id="GO:0005524">
    <property type="term" value="F:ATP binding"/>
    <property type="evidence" value="ECO:0007669"/>
    <property type="project" value="UniProtKB-KW"/>
</dbReference>
<dbReference type="InterPro" id="IPR007795">
    <property type="entry name" value="T7SS_EccB"/>
</dbReference>
<keyword evidence="3" id="KW-1003">Cell membrane</keyword>
<keyword evidence="6" id="KW-0378">Hydrolase</keyword>
<reference evidence="12 13" key="1">
    <citation type="submission" date="2018-03" db="EMBL/GenBank/DDBJ databases">
        <title>Genomic Encyclopedia of Type Strains, Phase III (KMG-III): the genomes of soil and plant-associated and newly described type strains.</title>
        <authorList>
            <person name="Whitman W."/>
        </authorList>
    </citation>
    <scope>NUCLEOTIDE SEQUENCE [LARGE SCALE GENOMIC DNA]</scope>
    <source>
        <strain evidence="12 13">CGMCC 4.7097</strain>
    </source>
</reference>
<evidence type="ECO:0000256" key="2">
    <source>
        <dbReference type="ARBA" id="ARBA00008149"/>
    </source>
</evidence>
<evidence type="ECO:0000256" key="4">
    <source>
        <dbReference type="ARBA" id="ARBA00022692"/>
    </source>
</evidence>
<evidence type="ECO:0000313" key="13">
    <source>
        <dbReference type="Proteomes" id="UP000241118"/>
    </source>
</evidence>
<dbReference type="RefSeq" id="WP_106616813.1">
    <property type="nucleotide sequence ID" value="NZ_PYAX01000006.1"/>
</dbReference>
<comment type="similarity">
    <text evidence="2">Belongs to the EccB family.</text>
</comment>
<evidence type="ECO:0000256" key="7">
    <source>
        <dbReference type="ARBA" id="ARBA00022840"/>
    </source>
</evidence>
<keyword evidence="8 11" id="KW-1133">Transmembrane helix</keyword>
<feature type="region of interest" description="Disordered" evidence="10">
    <location>
        <begin position="120"/>
        <end position="144"/>
    </location>
</feature>
<dbReference type="GO" id="GO:0016787">
    <property type="term" value="F:hydrolase activity"/>
    <property type="evidence" value="ECO:0007669"/>
    <property type="project" value="UniProtKB-KW"/>
</dbReference>
<comment type="subcellular location">
    <subcellularLocation>
        <location evidence="1">Cell membrane</location>
        <topology evidence="1">Single-pass membrane protein</topology>
    </subcellularLocation>
</comment>
<proteinExistence type="inferred from homology"/>
<evidence type="ECO:0000313" key="12">
    <source>
        <dbReference type="EMBL" id="PSL54760.1"/>
    </source>
</evidence>
<evidence type="ECO:0000256" key="6">
    <source>
        <dbReference type="ARBA" id="ARBA00022801"/>
    </source>
</evidence>
<evidence type="ECO:0000256" key="10">
    <source>
        <dbReference type="SAM" id="MobiDB-lite"/>
    </source>
</evidence>
<evidence type="ECO:0000256" key="1">
    <source>
        <dbReference type="ARBA" id="ARBA00004162"/>
    </source>
</evidence>
<keyword evidence="4 11" id="KW-0812">Transmembrane</keyword>
<evidence type="ECO:0000256" key="9">
    <source>
        <dbReference type="ARBA" id="ARBA00023136"/>
    </source>
</evidence>
<feature type="compositionally biased region" description="Low complexity" evidence="10">
    <location>
        <begin position="120"/>
        <end position="136"/>
    </location>
</feature>
<dbReference type="OrthoDB" id="3847604at2"/>
<keyword evidence="5" id="KW-0547">Nucleotide-binding</keyword>
<dbReference type="InterPro" id="IPR044857">
    <property type="entry name" value="T7SS_EccB_R1"/>
</dbReference>
<comment type="caution">
    <text evidence="12">The sequence shown here is derived from an EMBL/GenBank/DDBJ whole genome shotgun (WGS) entry which is preliminary data.</text>
</comment>
<dbReference type="EMBL" id="PYAX01000006">
    <property type="protein sequence ID" value="PSL54760.1"/>
    <property type="molecule type" value="Genomic_DNA"/>
</dbReference>
<gene>
    <name evidence="12" type="ORF">B0I31_106276</name>
</gene>
<feature type="transmembrane region" description="Helical" evidence="11">
    <location>
        <begin position="43"/>
        <end position="64"/>
    </location>
</feature>
<dbReference type="PANTHER" id="PTHR40765">
    <property type="entry name" value="ESX-2 SECRETION SYSTEM ATPASE ECCB2"/>
    <property type="match status" value="1"/>
</dbReference>
<feature type="region of interest" description="Disordered" evidence="10">
    <location>
        <begin position="511"/>
        <end position="547"/>
    </location>
</feature>
<evidence type="ECO:0000256" key="8">
    <source>
        <dbReference type="ARBA" id="ARBA00022989"/>
    </source>
</evidence>
<organism evidence="12 13">
    <name type="scientific">Saccharothrix carnea</name>
    <dbReference type="NCBI Taxonomy" id="1280637"/>
    <lineage>
        <taxon>Bacteria</taxon>
        <taxon>Bacillati</taxon>
        <taxon>Actinomycetota</taxon>
        <taxon>Actinomycetes</taxon>
        <taxon>Pseudonocardiales</taxon>
        <taxon>Pseudonocardiaceae</taxon>
        <taxon>Saccharothrix</taxon>
    </lineage>
</organism>
<name>A0A2P8I8J4_SACCR</name>